<dbReference type="InParanoid" id="M1DV10"/>
<keyword evidence="2" id="KW-1185">Reference proteome</keyword>
<proteinExistence type="predicted"/>
<evidence type="ECO:0000313" key="2">
    <source>
        <dbReference type="Proteomes" id="UP000011115"/>
    </source>
</evidence>
<dbReference type="EnsemblPlants" id="PGSC0003DMT400094854">
    <property type="protein sequence ID" value="PGSC0003DMT400094854"/>
    <property type="gene ID" value="PGSC0003DMG400044425"/>
</dbReference>
<dbReference type="AlphaFoldDB" id="M1DV10"/>
<evidence type="ECO:0000313" key="1">
    <source>
        <dbReference type="EnsemblPlants" id="PGSC0003DMT400094854"/>
    </source>
</evidence>
<reference evidence="2" key="1">
    <citation type="journal article" date="2011" name="Nature">
        <title>Genome sequence and analysis of the tuber crop potato.</title>
        <authorList>
            <consortium name="The Potato Genome Sequencing Consortium"/>
        </authorList>
    </citation>
    <scope>NUCLEOTIDE SEQUENCE [LARGE SCALE GENOMIC DNA]</scope>
    <source>
        <strain evidence="2">cv. DM1-3 516 R44</strain>
    </source>
</reference>
<dbReference type="Gramene" id="PGSC0003DMT400094854">
    <property type="protein sequence ID" value="PGSC0003DMT400094854"/>
    <property type="gene ID" value="PGSC0003DMG400044425"/>
</dbReference>
<reference evidence="1" key="2">
    <citation type="submission" date="2015-06" db="UniProtKB">
        <authorList>
            <consortium name="EnsemblPlants"/>
        </authorList>
    </citation>
    <scope>IDENTIFICATION</scope>
    <source>
        <strain evidence="1">DM1-3 516 R44</strain>
    </source>
</reference>
<dbReference type="PaxDb" id="4113-PGSC0003DMT400094854"/>
<sequence>MDSSLAVEIETLPAEAVLPTLAPGPSGISSAFPFMTHNSSTAPLPPRLQSERALTSVVTPLSVSIDALAARISVLLNNSKRNVEIRILSTTIRSIGAHLVTPIGETKMSVMPADADVPSATIRDEVQAEEVAAAESEPKTDEEQLGLQEKTTYEGLTVVEEAIV</sequence>
<organism evidence="1 2">
    <name type="scientific">Solanum tuberosum</name>
    <name type="common">Potato</name>
    <dbReference type="NCBI Taxonomy" id="4113"/>
    <lineage>
        <taxon>Eukaryota</taxon>
        <taxon>Viridiplantae</taxon>
        <taxon>Streptophyta</taxon>
        <taxon>Embryophyta</taxon>
        <taxon>Tracheophyta</taxon>
        <taxon>Spermatophyta</taxon>
        <taxon>Magnoliopsida</taxon>
        <taxon>eudicotyledons</taxon>
        <taxon>Gunneridae</taxon>
        <taxon>Pentapetalae</taxon>
        <taxon>asterids</taxon>
        <taxon>lamiids</taxon>
        <taxon>Solanales</taxon>
        <taxon>Solanaceae</taxon>
        <taxon>Solanoideae</taxon>
        <taxon>Solaneae</taxon>
        <taxon>Solanum</taxon>
    </lineage>
</organism>
<dbReference type="HOGENOM" id="CLU_029307_2_1_1"/>
<evidence type="ECO:0008006" key="3">
    <source>
        <dbReference type="Google" id="ProtNLM"/>
    </source>
</evidence>
<dbReference type="Proteomes" id="UP000011115">
    <property type="component" value="Unassembled WGS sequence"/>
</dbReference>
<accession>M1DV10</accession>
<name>M1DV10_SOLTU</name>
<protein>
    <recommendedName>
        <fullName evidence="3">Polyprotein protein</fullName>
    </recommendedName>
</protein>